<reference evidence="2 3" key="1">
    <citation type="submission" date="2015-09" db="EMBL/GenBank/DDBJ databases">
        <title>Identification and resolution of microdiversity through metagenomic sequencing of parallel consortia.</title>
        <authorList>
            <person name="Nelson W.C."/>
            <person name="Romine M.F."/>
            <person name="Lindemann S.R."/>
        </authorList>
    </citation>
    <scope>NUCLEOTIDE SEQUENCE [LARGE SCALE GENOMIC DNA]</scope>
    <source>
        <strain evidence="2">Ana</strain>
    </source>
</reference>
<sequence length="352" mass="36458">MKNNMYRKAVAGMGLAVPLLLTGAVSKSVANPISLMESQLLASQPIGDTFQGEPTISERAIADVVTRSLTDVPDPVQGFSPRRANMAPVTTAQQTLPSVAQGPSEDTFSPPTNEDIRQQLLIDPDTNFSRPLPIPSSTFLTPSAYGADWGDAFVGVSGATGGNVRSTLDGSAVVGVGLGDAVENVGIELTTAIISLDGFAEDGTVGFKLHKIFPQANHLGVAVGWSNPIKWGAAETEPDTFYGVVTQRFDLRSGQSNPLPLTTSLGVGTGEFRSTGAISADNNALNVFGSVGLRVVPDVSIISNWTGSGLGLGISATPLDTPLVVTAGVSDITDNTADGTRFIGSLGYSFSF</sequence>
<name>A0A0P8C038_9CYAN</name>
<accession>A0A0P8C038</accession>
<organism evidence="2 3">
    <name type="scientific">Phormidesmis priestleyi Ana</name>
    <dbReference type="NCBI Taxonomy" id="1666911"/>
    <lineage>
        <taxon>Bacteria</taxon>
        <taxon>Bacillati</taxon>
        <taxon>Cyanobacteriota</taxon>
        <taxon>Cyanophyceae</taxon>
        <taxon>Leptolyngbyales</taxon>
        <taxon>Leptolyngbyaceae</taxon>
        <taxon>Phormidesmis</taxon>
    </lineage>
</organism>
<evidence type="ECO:0000313" key="2">
    <source>
        <dbReference type="EMBL" id="KPQ34505.1"/>
    </source>
</evidence>
<comment type="caution">
    <text evidence="2">The sequence shown here is derived from an EMBL/GenBank/DDBJ whole genome shotgun (WGS) entry which is preliminary data.</text>
</comment>
<feature type="chain" id="PRO_5006148651" evidence="1">
    <location>
        <begin position="31"/>
        <end position="352"/>
    </location>
</feature>
<evidence type="ECO:0000313" key="3">
    <source>
        <dbReference type="Proteomes" id="UP000050465"/>
    </source>
</evidence>
<dbReference type="EMBL" id="LJZR01000019">
    <property type="protein sequence ID" value="KPQ34505.1"/>
    <property type="molecule type" value="Genomic_DNA"/>
</dbReference>
<dbReference type="STRING" id="1666911.HLUCCA11_14495"/>
<keyword evidence="1" id="KW-0732">Signal</keyword>
<gene>
    <name evidence="2" type="ORF">HLUCCA11_14495</name>
</gene>
<evidence type="ECO:0000256" key="1">
    <source>
        <dbReference type="SAM" id="SignalP"/>
    </source>
</evidence>
<feature type="signal peptide" evidence="1">
    <location>
        <begin position="1"/>
        <end position="30"/>
    </location>
</feature>
<dbReference type="AlphaFoldDB" id="A0A0P8C038"/>
<protein>
    <submittedName>
        <fullName evidence="2">Uncharacterized protein</fullName>
    </submittedName>
</protein>
<dbReference type="Proteomes" id="UP000050465">
    <property type="component" value="Unassembled WGS sequence"/>
</dbReference>
<proteinExistence type="predicted"/>